<organism evidence="2 3">
    <name type="scientific">Pseudosulfitobacter pseudonitzschiae</name>
    <dbReference type="NCBI Taxonomy" id="1402135"/>
    <lineage>
        <taxon>Bacteria</taxon>
        <taxon>Pseudomonadati</taxon>
        <taxon>Pseudomonadota</taxon>
        <taxon>Alphaproteobacteria</taxon>
        <taxon>Rhodobacterales</taxon>
        <taxon>Roseobacteraceae</taxon>
        <taxon>Pseudosulfitobacter</taxon>
    </lineage>
</organism>
<sequence length="230" mass="24373">MKLMKLITLLGLGAMVSACANIETATRNAPFETTPAVTSASVDVMAFAASGPEVTAPQAALSAFHITQINVDVPKSLKVSEANRYYPSGDIVWREDPLGDRHAQVKAIFEDALQRGAATLTGGTPVILDVTVSRFHALTEKARYTVGGVHSIAFTMQLRDATTGAVIGAPHLVRADLKAFGGQHAIEAVARGETQKVRITAHLANVLQQELSAGGFENPKLGFMQAINQL</sequence>
<dbReference type="Proteomes" id="UP000027746">
    <property type="component" value="Unassembled WGS sequence"/>
</dbReference>
<evidence type="ECO:0000256" key="1">
    <source>
        <dbReference type="SAM" id="SignalP"/>
    </source>
</evidence>
<dbReference type="Pfam" id="PF20569">
    <property type="entry name" value="DUF6778"/>
    <property type="match status" value="1"/>
</dbReference>
<feature type="signal peptide" evidence="1">
    <location>
        <begin position="1"/>
        <end position="20"/>
    </location>
</feature>
<feature type="chain" id="PRO_5001692177" description="Lipoprotein" evidence="1">
    <location>
        <begin position="21"/>
        <end position="230"/>
    </location>
</feature>
<proteinExistence type="predicted"/>
<reference evidence="2 3" key="1">
    <citation type="submission" date="2014-01" db="EMBL/GenBank/DDBJ databases">
        <title>Sulfitobacter sp. H3 (MCCC 1A00686) Genome Sequencing.</title>
        <authorList>
            <person name="Lai Q."/>
            <person name="Hong Z."/>
        </authorList>
    </citation>
    <scope>NUCLEOTIDE SEQUENCE [LARGE SCALE GENOMIC DNA]</scope>
    <source>
        <strain evidence="2 3">H3</strain>
    </source>
</reference>
<gene>
    <name evidence="2" type="ORF">SUH3_01890</name>
</gene>
<dbReference type="GeneID" id="68870302"/>
<dbReference type="EMBL" id="JAMD01000001">
    <property type="protein sequence ID" value="KEJ97760.1"/>
    <property type="molecule type" value="Genomic_DNA"/>
</dbReference>
<keyword evidence="3" id="KW-1185">Reference proteome</keyword>
<dbReference type="PROSITE" id="PS51257">
    <property type="entry name" value="PROKAR_LIPOPROTEIN"/>
    <property type="match status" value="1"/>
</dbReference>
<dbReference type="AlphaFoldDB" id="A0A073J7H3"/>
<protein>
    <recommendedName>
        <fullName evidence="4">Lipoprotein</fullName>
    </recommendedName>
</protein>
<keyword evidence="1" id="KW-0732">Signal</keyword>
<dbReference type="OrthoDB" id="7836640at2"/>
<name>A0A073J7H3_9RHOB</name>
<dbReference type="RefSeq" id="WP_037920832.1">
    <property type="nucleotide sequence ID" value="NZ_CP054599.1"/>
</dbReference>
<comment type="caution">
    <text evidence="2">The sequence shown here is derived from an EMBL/GenBank/DDBJ whole genome shotgun (WGS) entry which is preliminary data.</text>
</comment>
<evidence type="ECO:0000313" key="3">
    <source>
        <dbReference type="Proteomes" id="UP000027746"/>
    </source>
</evidence>
<evidence type="ECO:0000313" key="2">
    <source>
        <dbReference type="EMBL" id="KEJ97760.1"/>
    </source>
</evidence>
<accession>A0A073J7H3</accession>
<dbReference type="InterPro" id="IPR046705">
    <property type="entry name" value="DUF6778"/>
</dbReference>
<evidence type="ECO:0008006" key="4">
    <source>
        <dbReference type="Google" id="ProtNLM"/>
    </source>
</evidence>